<accession>A0A1I6I9X1</accession>
<dbReference type="GO" id="GO:0008800">
    <property type="term" value="F:beta-lactamase activity"/>
    <property type="evidence" value="ECO:0007669"/>
    <property type="project" value="UniProtKB-EC"/>
</dbReference>
<feature type="domain" description="Metallo-beta-lactamase" evidence="13">
    <location>
        <begin position="42"/>
        <end position="219"/>
    </location>
</feature>
<dbReference type="STRING" id="440514.SAMN04488010_1346"/>
<dbReference type="GO" id="GO:0042597">
    <property type="term" value="C:periplasmic space"/>
    <property type="evidence" value="ECO:0007669"/>
    <property type="project" value="UniProtKB-SubCell"/>
</dbReference>
<dbReference type="AlphaFoldDB" id="A0A1I6I9X1"/>
<evidence type="ECO:0000259" key="13">
    <source>
        <dbReference type="SMART" id="SM00849"/>
    </source>
</evidence>
<keyword evidence="11" id="KW-0862">Zinc</keyword>
<dbReference type="GO" id="GO:0046677">
    <property type="term" value="P:response to antibiotic"/>
    <property type="evidence" value="ECO:0007669"/>
    <property type="project" value="UniProtKB-KW"/>
</dbReference>
<evidence type="ECO:0000256" key="9">
    <source>
        <dbReference type="ARBA" id="ARBA00022764"/>
    </source>
</evidence>
<dbReference type="EC" id="3.5.2.6" evidence="6"/>
<evidence type="ECO:0000256" key="2">
    <source>
        <dbReference type="ARBA" id="ARBA00001947"/>
    </source>
</evidence>
<keyword evidence="7" id="KW-0479">Metal-binding</keyword>
<keyword evidence="10" id="KW-0378">Hydrolase</keyword>
<keyword evidence="12" id="KW-0046">Antibiotic resistance</keyword>
<dbReference type="GO" id="GO:0008270">
    <property type="term" value="F:zinc ion binding"/>
    <property type="evidence" value="ECO:0007669"/>
    <property type="project" value="InterPro"/>
</dbReference>
<comment type="cofactor">
    <cofactor evidence="2">
        <name>Zn(2+)</name>
        <dbReference type="ChEBI" id="CHEBI:29105"/>
    </cofactor>
</comment>
<dbReference type="InterPro" id="IPR036866">
    <property type="entry name" value="RibonucZ/Hydroxyglut_hydro"/>
</dbReference>
<name>A0A1I6I9X1_9FLAO</name>
<evidence type="ECO:0000256" key="6">
    <source>
        <dbReference type="ARBA" id="ARBA00012865"/>
    </source>
</evidence>
<dbReference type="PROSITE" id="PS00743">
    <property type="entry name" value="BETA_LACTAMASE_B_1"/>
    <property type="match status" value="1"/>
</dbReference>
<comment type="catalytic activity">
    <reaction evidence="1">
        <text>a beta-lactam + H2O = a substituted beta-amino acid</text>
        <dbReference type="Rhea" id="RHEA:20401"/>
        <dbReference type="ChEBI" id="CHEBI:15377"/>
        <dbReference type="ChEBI" id="CHEBI:35627"/>
        <dbReference type="ChEBI" id="CHEBI:140347"/>
        <dbReference type="EC" id="3.5.2.6"/>
    </reaction>
</comment>
<reference evidence="15" key="1">
    <citation type="submission" date="2016-10" db="EMBL/GenBank/DDBJ databases">
        <authorList>
            <person name="Varghese N."/>
            <person name="Submissions S."/>
        </authorList>
    </citation>
    <scope>NUCLEOTIDE SEQUENCE [LARGE SCALE GENOMIC DNA]</scope>
    <source>
        <strain evidence="15">DSM 19891</strain>
    </source>
</reference>
<dbReference type="InterPro" id="IPR050855">
    <property type="entry name" value="NDM-1-like"/>
</dbReference>
<dbReference type="PANTHER" id="PTHR42951">
    <property type="entry name" value="METALLO-BETA-LACTAMASE DOMAIN-CONTAINING"/>
    <property type="match status" value="1"/>
</dbReference>
<dbReference type="PANTHER" id="PTHR42951:SF4">
    <property type="entry name" value="ACYL-COENZYME A THIOESTERASE MBLAC2"/>
    <property type="match status" value="1"/>
</dbReference>
<dbReference type="Proteomes" id="UP000199462">
    <property type="component" value="Unassembled WGS sequence"/>
</dbReference>
<keyword evidence="9" id="KW-0574">Periplasm</keyword>
<organism evidence="14 15">
    <name type="scientific">Maribacter stanieri</name>
    <dbReference type="NCBI Taxonomy" id="440514"/>
    <lineage>
        <taxon>Bacteria</taxon>
        <taxon>Pseudomonadati</taxon>
        <taxon>Bacteroidota</taxon>
        <taxon>Flavobacteriia</taxon>
        <taxon>Flavobacteriales</taxon>
        <taxon>Flavobacteriaceae</taxon>
        <taxon>Maribacter</taxon>
    </lineage>
</organism>
<dbReference type="Gene3D" id="3.60.15.10">
    <property type="entry name" value="Ribonuclease Z/Hydroxyacylglutathione hydrolase-like"/>
    <property type="match status" value="1"/>
</dbReference>
<sequence length="289" mass="32522">MKHLNLLITLLLIHSICWSQEKEVTITIDTLTSEVYMLTGQGGNIGLYVNGNHSFMIDDQFARLSPKIKQAISSITDKPLKYLINTHLHGDHTGGNAEFNSESTILIAQNNVRKSLEKKLEEQPELGEEILPEITFSEELQLFENDETIMAFHVHNAHTNSDAMIYFVKNNVLHMGDTYFSGRYPYMDLKNGGSVEGYIAAIEKAIMVIDDDTIIIPGHGRPSNKQKLITYLEMLKTIEASIIKAIASGDTLEQVEKNTSISSKYDAEFGTGFISPERMRNIFYTSLKK</sequence>
<comment type="subcellular location">
    <subcellularLocation>
        <location evidence="3">Periplasm</location>
    </subcellularLocation>
</comment>
<dbReference type="Pfam" id="PF00753">
    <property type="entry name" value="Lactamase_B"/>
    <property type="match status" value="1"/>
</dbReference>
<dbReference type="SUPFAM" id="SSF56281">
    <property type="entry name" value="Metallo-hydrolase/oxidoreductase"/>
    <property type="match status" value="1"/>
</dbReference>
<dbReference type="CDD" id="cd16282">
    <property type="entry name" value="metallo-hydrolase-like_MBL-fold"/>
    <property type="match status" value="1"/>
</dbReference>
<dbReference type="SMART" id="SM00849">
    <property type="entry name" value="Lactamase_B"/>
    <property type="match status" value="1"/>
</dbReference>
<dbReference type="InterPro" id="IPR001018">
    <property type="entry name" value="Beta-lactamase_class-B_CS"/>
</dbReference>
<evidence type="ECO:0000256" key="8">
    <source>
        <dbReference type="ARBA" id="ARBA00022729"/>
    </source>
</evidence>
<evidence type="ECO:0000313" key="15">
    <source>
        <dbReference type="Proteomes" id="UP000199462"/>
    </source>
</evidence>
<dbReference type="InterPro" id="IPR001279">
    <property type="entry name" value="Metallo-B-lactamas"/>
</dbReference>
<gene>
    <name evidence="14" type="ORF">SAMN04488010_1346</name>
</gene>
<protein>
    <recommendedName>
        <fullName evidence="6">beta-lactamase</fullName>
        <ecNumber evidence="6">3.5.2.6</ecNumber>
    </recommendedName>
</protein>
<dbReference type="GO" id="GO:0017001">
    <property type="term" value="P:antibiotic catabolic process"/>
    <property type="evidence" value="ECO:0007669"/>
    <property type="project" value="InterPro"/>
</dbReference>
<dbReference type="RefSeq" id="WP_091902314.1">
    <property type="nucleotide sequence ID" value="NZ_FOYX01000001.1"/>
</dbReference>
<proteinExistence type="inferred from homology"/>
<keyword evidence="15" id="KW-1185">Reference proteome</keyword>
<comment type="similarity">
    <text evidence="4">Belongs to the metallo-beta-lactamase superfamily. Class-B beta-lactamase family.</text>
</comment>
<evidence type="ECO:0000256" key="3">
    <source>
        <dbReference type="ARBA" id="ARBA00004418"/>
    </source>
</evidence>
<evidence type="ECO:0000256" key="1">
    <source>
        <dbReference type="ARBA" id="ARBA00001526"/>
    </source>
</evidence>
<evidence type="ECO:0000256" key="10">
    <source>
        <dbReference type="ARBA" id="ARBA00022801"/>
    </source>
</evidence>
<keyword evidence="8" id="KW-0732">Signal</keyword>
<evidence type="ECO:0000313" key="14">
    <source>
        <dbReference type="EMBL" id="SFR63459.1"/>
    </source>
</evidence>
<comment type="subunit">
    <text evidence="5">Monomer.</text>
</comment>
<evidence type="ECO:0000256" key="7">
    <source>
        <dbReference type="ARBA" id="ARBA00022723"/>
    </source>
</evidence>
<evidence type="ECO:0000256" key="4">
    <source>
        <dbReference type="ARBA" id="ARBA00005250"/>
    </source>
</evidence>
<evidence type="ECO:0000256" key="12">
    <source>
        <dbReference type="ARBA" id="ARBA00023251"/>
    </source>
</evidence>
<evidence type="ECO:0000256" key="5">
    <source>
        <dbReference type="ARBA" id="ARBA00011245"/>
    </source>
</evidence>
<dbReference type="EMBL" id="FOYX01000001">
    <property type="protein sequence ID" value="SFR63459.1"/>
    <property type="molecule type" value="Genomic_DNA"/>
</dbReference>
<evidence type="ECO:0000256" key="11">
    <source>
        <dbReference type="ARBA" id="ARBA00022833"/>
    </source>
</evidence>